<dbReference type="EMBL" id="CP117430">
    <property type="protein sequence ID" value="WLI16134.1"/>
    <property type="molecule type" value="Genomic_DNA"/>
</dbReference>
<gene>
    <name evidence="2" type="ORF">PSH88_17455</name>
</gene>
<proteinExistence type="predicted"/>
<evidence type="ECO:0000313" key="3">
    <source>
        <dbReference type="Proteomes" id="UP001230768"/>
    </source>
</evidence>
<feature type="region of interest" description="Disordered" evidence="1">
    <location>
        <begin position="1"/>
        <end position="50"/>
    </location>
</feature>
<dbReference type="Proteomes" id="UP001230768">
    <property type="component" value="Chromosome"/>
</dbReference>
<keyword evidence="3" id="KW-1185">Reference proteome</keyword>
<feature type="compositionally biased region" description="Basic and acidic residues" evidence="1">
    <location>
        <begin position="37"/>
        <end position="50"/>
    </location>
</feature>
<evidence type="ECO:0000313" key="2">
    <source>
        <dbReference type="EMBL" id="WLI16134.1"/>
    </source>
</evidence>
<evidence type="ECO:0008006" key="4">
    <source>
        <dbReference type="Google" id="ProtNLM"/>
    </source>
</evidence>
<sequence>MIEGGKGKLQGATGNAASRTGYTAAPGLYQPQNKVSAEQEKTMDEWTKGQ</sequence>
<protein>
    <recommendedName>
        <fullName evidence="4">Filamentous hemagglutinin</fullName>
    </recommendedName>
</protein>
<dbReference type="RefSeq" id="WP_305421723.1">
    <property type="nucleotide sequence ID" value="NZ_CP117430.1"/>
</dbReference>
<feature type="compositionally biased region" description="Polar residues" evidence="1">
    <location>
        <begin position="12"/>
        <end position="21"/>
    </location>
</feature>
<reference evidence="2 3" key="1">
    <citation type="submission" date="2023-02" db="EMBL/GenBank/DDBJ databases">
        <title>Evolution of Hrp T3SS in non-pathogenic Pseudomonas fluorescens.</title>
        <authorList>
            <person name="Liao K."/>
            <person name="Wei H."/>
            <person name="Gu Y."/>
        </authorList>
    </citation>
    <scope>NUCLEOTIDE SEQUENCE [LARGE SCALE GENOMIC DNA]</scope>
    <source>
        <strain evidence="2 3">FP607</strain>
    </source>
</reference>
<organism evidence="2 3">
    <name type="scientific">Pseudomonas wuhanensis</name>
    <dbReference type="NCBI Taxonomy" id="2954098"/>
    <lineage>
        <taxon>Bacteria</taxon>
        <taxon>Pseudomonadati</taxon>
        <taxon>Pseudomonadota</taxon>
        <taxon>Gammaproteobacteria</taxon>
        <taxon>Pseudomonadales</taxon>
        <taxon>Pseudomonadaceae</taxon>
        <taxon>Pseudomonas</taxon>
    </lineage>
</organism>
<evidence type="ECO:0000256" key="1">
    <source>
        <dbReference type="SAM" id="MobiDB-lite"/>
    </source>
</evidence>
<name>A0ABY9GK47_9PSED</name>
<accession>A0ABY9GK47</accession>